<dbReference type="EMBL" id="JBHSKF010000002">
    <property type="protein sequence ID" value="MFC5286551.1"/>
    <property type="molecule type" value="Genomic_DNA"/>
</dbReference>
<organism evidence="1 2">
    <name type="scientific">Actinokineospora guangxiensis</name>
    <dbReference type="NCBI Taxonomy" id="1490288"/>
    <lineage>
        <taxon>Bacteria</taxon>
        <taxon>Bacillati</taxon>
        <taxon>Actinomycetota</taxon>
        <taxon>Actinomycetes</taxon>
        <taxon>Pseudonocardiales</taxon>
        <taxon>Pseudonocardiaceae</taxon>
        <taxon>Actinokineospora</taxon>
    </lineage>
</organism>
<gene>
    <name evidence="1" type="ORF">ACFPM7_05765</name>
</gene>
<accession>A0ABW0EKU0</accession>
<dbReference type="Proteomes" id="UP001596157">
    <property type="component" value="Unassembled WGS sequence"/>
</dbReference>
<proteinExistence type="predicted"/>
<evidence type="ECO:0000313" key="1">
    <source>
        <dbReference type="EMBL" id="MFC5286551.1"/>
    </source>
</evidence>
<name>A0ABW0EKU0_9PSEU</name>
<comment type="caution">
    <text evidence="1">The sequence shown here is derived from an EMBL/GenBank/DDBJ whole genome shotgun (WGS) entry which is preliminary data.</text>
</comment>
<reference evidence="2" key="1">
    <citation type="journal article" date="2019" name="Int. J. Syst. Evol. Microbiol.">
        <title>The Global Catalogue of Microorganisms (GCM) 10K type strain sequencing project: providing services to taxonomists for standard genome sequencing and annotation.</title>
        <authorList>
            <consortium name="The Broad Institute Genomics Platform"/>
            <consortium name="The Broad Institute Genome Sequencing Center for Infectious Disease"/>
            <person name="Wu L."/>
            <person name="Ma J."/>
        </authorList>
    </citation>
    <scope>NUCLEOTIDE SEQUENCE [LARGE SCALE GENOMIC DNA]</scope>
    <source>
        <strain evidence="2">CCUG 59778</strain>
    </source>
</reference>
<protein>
    <submittedName>
        <fullName evidence="1">Uncharacterized protein</fullName>
    </submittedName>
</protein>
<dbReference type="RefSeq" id="WP_378244587.1">
    <property type="nucleotide sequence ID" value="NZ_JBHSKF010000002.1"/>
</dbReference>
<keyword evidence="2" id="KW-1185">Reference proteome</keyword>
<evidence type="ECO:0000313" key="2">
    <source>
        <dbReference type="Proteomes" id="UP001596157"/>
    </source>
</evidence>
<sequence>MTTPVFTTVRRIVPCVCQPRPAVPRSEPAEASRPHQHAVEATVPVSALVSALVSAEEVAR</sequence>